<proteinExistence type="predicted"/>
<protein>
    <recommendedName>
        <fullName evidence="3">AG2 protein</fullName>
    </recommendedName>
</protein>
<accession>A0A2U9P6T8</accession>
<dbReference type="OrthoDB" id="3846417at2"/>
<keyword evidence="2" id="KW-1185">Reference proteome</keyword>
<gene>
    <name evidence="1" type="ORF">DMT42_24960</name>
</gene>
<evidence type="ECO:0000313" key="1">
    <source>
        <dbReference type="EMBL" id="AWT45213.1"/>
    </source>
</evidence>
<dbReference type="AlphaFoldDB" id="A0A2U9P6T8"/>
<sequence>MDLDALRYGNFHQLGEAIDDWEGMAKNLKKLATEADRNLKGKADKAHWAGKNATVSREFIVKTVGEFSDAHTQADTVAKILKDTHGELVDYRTQLNDAIERAHKKHLTVIDTGDGSFTVSANTRPDWASDPSGEHGAISQQDVDAARDEIQGILSKATESDSTAAKALRLIVDQAKYGFSGASYGSRDAAAQAIEEAEKMAKILAKDPHKVTNTELATLNSALAKYKDDPLFAEEFTTRVGPKRVLTFWAGIADPYQGEFNYDPERDKQAKQLQKNLGMTLGRATLSDSDKMTAWKSEIVKLGPNQLGIDDASNPTGYGVMSNLMRFGDYDDDFLYDYGDNLFTYDKQVNGQAINPWINNANTADLNLWGNKNDRGRDPMTGFLEALGHNPGASEQFFARPDYSDTTMTTMDRDTVDADSEVNEHLRYLTKERVWMPDTAMDGKDGYVAGRNALGHALEAATTGYPSDADAKAVVAGDRRTANSAGVMEQIVYLYGSKDGPAMLHGQPELADSLGKIGGAYIDDIDRDISGVSDYQKNLGNDFPARYDGHATFGNQGAINFLSVLGQNEDSHKIVTAAQHIYTLSLLDSYPPSNDGNVEHARDAMVVGAEARGILDHSRAQQVETTYKDNVEAANKALARSADWKKLIAGAVVAGGVAAVPLPGSTAAALFLAPLAADQVQNATNTLLGHEIDKATDAAEAKWQGDSQLASEKFFGAGANDLGKMYDSYLNAHPDVAQTADRGQWAEDIKSAYTGTGALENDYRGLPPYSG</sequence>
<name>A0A2U9P6T8_STRAS</name>
<reference evidence="1 2" key="1">
    <citation type="submission" date="2018-06" db="EMBL/GenBank/DDBJ databases">
        <title>The complete genome sequence of a nosiheptide producer Streptomyces actuosus ATCC 25421: deducing the ability of producing a new class III lantibiotics.</title>
        <authorList>
            <person name="Liu W."/>
            <person name="Sun F."/>
            <person name="Hu Y."/>
        </authorList>
    </citation>
    <scope>NUCLEOTIDE SEQUENCE [LARGE SCALE GENOMIC DNA]</scope>
    <source>
        <strain evidence="1 2">ATCC 25421</strain>
    </source>
</reference>
<evidence type="ECO:0008006" key="3">
    <source>
        <dbReference type="Google" id="ProtNLM"/>
    </source>
</evidence>
<dbReference type="EMBL" id="CP029788">
    <property type="protein sequence ID" value="AWT45213.1"/>
    <property type="molecule type" value="Genomic_DNA"/>
</dbReference>
<dbReference type="Proteomes" id="UP000247634">
    <property type="component" value="Chromosome"/>
</dbReference>
<dbReference type="KEGG" id="sact:DMT42_24960"/>
<dbReference type="RefSeq" id="WP_110630088.1">
    <property type="nucleotide sequence ID" value="NZ_CP029788.1"/>
</dbReference>
<organism evidence="1 2">
    <name type="scientific">Streptomyces actuosus</name>
    <dbReference type="NCBI Taxonomy" id="1885"/>
    <lineage>
        <taxon>Bacteria</taxon>
        <taxon>Bacillati</taxon>
        <taxon>Actinomycetota</taxon>
        <taxon>Actinomycetes</taxon>
        <taxon>Kitasatosporales</taxon>
        <taxon>Streptomycetaceae</taxon>
        <taxon>Streptomyces</taxon>
    </lineage>
</organism>
<evidence type="ECO:0000313" key="2">
    <source>
        <dbReference type="Proteomes" id="UP000247634"/>
    </source>
</evidence>